<keyword evidence="11 16" id="KW-0675">Receptor</keyword>
<reference evidence="16 17" key="1">
    <citation type="journal article" date="2023" name="BMC Biol.">
        <title>The compact genome of the sponge Oopsacas minuta (Hexactinellida) is lacking key metazoan core genes.</title>
        <authorList>
            <person name="Santini S."/>
            <person name="Schenkelaars Q."/>
            <person name="Jourda C."/>
            <person name="Duchesne M."/>
            <person name="Belahbib H."/>
            <person name="Rocher C."/>
            <person name="Selva M."/>
            <person name="Riesgo A."/>
            <person name="Vervoort M."/>
            <person name="Leys S.P."/>
            <person name="Kodjabachian L."/>
            <person name="Le Bivic A."/>
            <person name="Borchiellini C."/>
            <person name="Claverie J.M."/>
            <person name="Renard E."/>
        </authorList>
    </citation>
    <scope>NUCLEOTIDE SEQUENCE [LARGE SCALE GENOMIC DNA]</scope>
    <source>
        <strain evidence="16">SPO-2</strain>
    </source>
</reference>
<protein>
    <submittedName>
        <fullName evidence="16">Renin receptor-like</fullName>
    </submittedName>
</protein>
<dbReference type="GO" id="GO:0030177">
    <property type="term" value="P:positive regulation of Wnt signaling pathway"/>
    <property type="evidence" value="ECO:0007669"/>
    <property type="project" value="TreeGrafter"/>
</dbReference>
<dbReference type="PANTHER" id="PTHR13351">
    <property type="entry name" value="RENIN RECEPTOR"/>
    <property type="match status" value="1"/>
</dbReference>
<dbReference type="InterPro" id="IPR056780">
    <property type="entry name" value="Renin_r_C"/>
</dbReference>
<gene>
    <name evidence="16" type="ORF">LOD99_16008</name>
</gene>
<evidence type="ECO:0000256" key="9">
    <source>
        <dbReference type="ARBA" id="ARBA00022989"/>
    </source>
</evidence>
<keyword evidence="10 12" id="KW-0472">Membrane</keyword>
<dbReference type="GO" id="GO:0009897">
    <property type="term" value="C:external side of plasma membrane"/>
    <property type="evidence" value="ECO:0007669"/>
    <property type="project" value="TreeGrafter"/>
</dbReference>
<evidence type="ECO:0000256" key="3">
    <source>
        <dbReference type="ARBA" id="ARBA00004373"/>
    </source>
</evidence>
<dbReference type="Pfam" id="PF25294">
    <property type="entry name" value="RENR_N"/>
    <property type="match status" value="2"/>
</dbReference>
<evidence type="ECO:0000259" key="15">
    <source>
        <dbReference type="Pfam" id="PF25294"/>
    </source>
</evidence>
<keyword evidence="7 13" id="KW-0732">Signal</keyword>
<evidence type="ECO:0000256" key="11">
    <source>
        <dbReference type="ARBA" id="ARBA00023170"/>
    </source>
</evidence>
<dbReference type="GO" id="GO:0005789">
    <property type="term" value="C:endoplasmic reticulum membrane"/>
    <property type="evidence" value="ECO:0007669"/>
    <property type="project" value="UniProtKB-SubCell"/>
</dbReference>
<evidence type="ECO:0000256" key="5">
    <source>
        <dbReference type="ARBA" id="ARBA00022685"/>
    </source>
</evidence>
<dbReference type="GO" id="GO:0098588">
    <property type="term" value="C:bounding membrane of organelle"/>
    <property type="evidence" value="ECO:0007669"/>
    <property type="project" value="UniProtKB-ARBA"/>
</dbReference>
<keyword evidence="17" id="KW-1185">Reference proteome</keyword>
<keyword evidence="5" id="KW-0165">Cleavage on pair of basic residues</keyword>
<feature type="transmembrane region" description="Helical" evidence="12">
    <location>
        <begin position="436"/>
        <end position="455"/>
    </location>
</feature>
<sequence length="482" mass="54198">MAKISVLLLCLLVVQVSGGIEPSIRIEMTSHPDTQFAFHSLHIPKFTKLSDQPAHLMKLDPTQLCVMFSHLLGLNPSENLFWGGVTSSNPLFRPRALVLLTVDGLSEERTVTLPEGTTSYMVQKDIGVKEWISDTFNPSLLRTRIMEVFGGHNEPLMVSVAGEERVASAGPKGIKMIKEYYNPQTGGVSVIRDYQHTELSKQEAVNLMGTMDIDSISKDTNTISVRRTDGNEVLFNLNYKADTKFFTEILAAMDTIERMRNRRETADNIPDLIAITFTGLKDLRLKYGDSSPQVSAAIQLYSSLLPKLTDQIVSLYSGQVAVFGLTLIWTNPTGVTISQSVNEVYNIAREHLEDKELDHFQLNFPEVILNDESKSSSDKLDSLCSLATEINPRMQLMRVTCPHRIRRDTFLQANNNTNNTINENSLATEKSEEFPYMFNIILLVALIFIITLFAISWSMWHMDPGVDSIIYRTTEPVKLKLD</sequence>
<keyword evidence="9 12" id="KW-1133">Transmembrane helix</keyword>
<organism evidence="16 17">
    <name type="scientific">Oopsacas minuta</name>
    <dbReference type="NCBI Taxonomy" id="111878"/>
    <lineage>
        <taxon>Eukaryota</taxon>
        <taxon>Metazoa</taxon>
        <taxon>Porifera</taxon>
        <taxon>Hexactinellida</taxon>
        <taxon>Hexasterophora</taxon>
        <taxon>Lyssacinosida</taxon>
        <taxon>Leucopsacidae</taxon>
        <taxon>Oopsacas</taxon>
    </lineage>
</organism>
<evidence type="ECO:0000256" key="10">
    <source>
        <dbReference type="ARBA" id="ARBA00023136"/>
    </source>
</evidence>
<feature type="domain" description="Renin receptor N-terminal" evidence="15">
    <location>
        <begin position="236"/>
        <end position="325"/>
    </location>
</feature>
<dbReference type="InterPro" id="IPR012493">
    <property type="entry name" value="Renin_rcpt"/>
</dbReference>
<evidence type="ECO:0000313" key="16">
    <source>
        <dbReference type="EMBL" id="KAI6656704.1"/>
    </source>
</evidence>
<feature type="domain" description="Renin receptor-like C-terminal transmembrane spanning segment" evidence="14">
    <location>
        <begin position="414"/>
        <end position="475"/>
    </location>
</feature>
<dbReference type="PANTHER" id="PTHR13351:SF1">
    <property type="entry name" value="RENIN RECEPTOR"/>
    <property type="match status" value="1"/>
</dbReference>
<name>A0AAV7K848_9METZ</name>
<evidence type="ECO:0000256" key="1">
    <source>
        <dbReference type="ARBA" id="ARBA00004115"/>
    </source>
</evidence>
<keyword evidence="6 12" id="KW-0812">Transmembrane</keyword>
<proteinExistence type="predicted"/>
<evidence type="ECO:0000259" key="14">
    <source>
        <dbReference type="Pfam" id="PF07850"/>
    </source>
</evidence>
<dbReference type="GO" id="GO:0031982">
    <property type="term" value="C:vesicle"/>
    <property type="evidence" value="ECO:0007669"/>
    <property type="project" value="UniProtKB-SubCell"/>
</dbReference>
<dbReference type="EMBL" id="JAKMXF010000133">
    <property type="protein sequence ID" value="KAI6656704.1"/>
    <property type="molecule type" value="Genomic_DNA"/>
</dbReference>
<dbReference type="Proteomes" id="UP001165289">
    <property type="component" value="Unassembled WGS sequence"/>
</dbReference>
<feature type="signal peptide" evidence="13">
    <location>
        <begin position="1"/>
        <end position="18"/>
    </location>
</feature>
<evidence type="ECO:0000256" key="12">
    <source>
        <dbReference type="SAM" id="Phobius"/>
    </source>
</evidence>
<accession>A0AAV7K848</accession>
<dbReference type="Pfam" id="PF07850">
    <property type="entry name" value="Renin_r"/>
    <property type="match status" value="1"/>
</dbReference>
<comment type="subcellular location">
    <subcellularLocation>
        <location evidence="2">Cell membrane</location>
        <topology evidence="2">Single-pass type I membrane protein</topology>
    </subcellularLocation>
    <subcellularLocation>
        <location evidence="1">Endoplasmic reticulum membrane</location>
        <topology evidence="1">Single-pass type I membrane protein</topology>
    </subcellularLocation>
    <subcellularLocation>
        <location evidence="3">Vesicle</location>
    </subcellularLocation>
</comment>
<comment type="caution">
    <text evidence="16">The sequence shown here is derived from an EMBL/GenBank/DDBJ whole genome shotgun (WGS) entry which is preliminary data.</text>
</comment>
<evidence type="ECO:0000256" key="8">
    <source>
        <dbReference type="ARBA" id="ARBA00022824"/>
    </source>
</evidence>
<dbReference type="GO" id="GO:0038023">
    <property type="term" value="F:signaling receptor activity"/>
    <property type="evidence" value="ECO:0007669"/>
    <property type="project" value="InterPro"/>
</dbReference>
<dbReference type="AlphaFoldDB" id="A0AAV7K848"/>
<keyword evidence="8" id="KW-0256">Endoplasmic reticulum</keyword>
<evidence type="ECO:0000256" key="13">
    <source>
        <dbReference type="SAM" id="SignalP"/>
    </source>
</evidence>
<feature type="chain" id="PRO_5043899751" evidence="13">
    <location>
        <begin position="19"/>
        <end position="482"/>
    </location>
</feature>
<evidence type="ECO:0000256" key="4">
    <source>
        <dbReference type="ARBA" id="ARBA00022475"/>
    </source>
</evidence>
<feature type="domain" description="Renin receptor N-terminal" evidence="15">
    <location>
        <begin position="41"/>
        <end position="202"/>
    </location>
</feature>
<evidence type="ECO:0000256" key="7">
    <source>
        <dbReference type="ARBA" id="ARBA00022729"/>
    </source>
</evidence>
<evidence type="ECO:0000256" key="6">
    <source>
        <dbReference type="ARBA" id="ARBA00022692"/>
    </source>
</evidence>
<evidence type="ECO:0000256" key="2">
    <source>
        <dbReference type="ARBA" id="ARBA00004251"/>
    </source>
</evidence>
<keyword evidence="4" id="KW-1003">Cell membrane</keyword>
<evidence type="ECO:0000313" key="17">
    <source>
        <dbReference type="Proteomes" id="UP001165289"/>
    </source>
</evidence>
<dbReference type="InterPro" id="IPR057318">
    <property type="entry name" value="RENR_N"/>
</dbReference>